<gene>
    <name evidence="2" type="ORF">Wenmar_02334</name>
</gene>
<evidence type="ECO:0000256" key="1">
    <source>
        <dbReference type="SAM" id="MobiDB-lite"/>
    </source>
</evidence>
<proteinExistence type="predicted"/>
<name>A0A0D0QE23_9RHOB</name>
<keyword evidence="3" id="KW-1185">Reference proteome</keyword>
<evidence type="ECO:0000313" key="2">
    <source>
        <dbReference type="EMBL" id="KIQ69263.1"/>
    </source>
</evidence>
<protein>
    <submittedName>
        <fullName evidence="2">SapC</fullName>
    </submittedName>
</protein>
<feature type="compositionally biased region" description="Acidic residues" evidence="1">
    <location>
        <begin position="264"/>
        <end position="273"/>
    </location>
</feature>
<dbReference type="eggNOG" id="COG1262">
    <property type="taxonomic scope" value="Bacteria"/>
</dbReference>
<dbReference type="OrthoDB" id="9806524at2"/>
<accession>A0A0D0QE23</accession>
<reference evidence="2 3" key="1">
    <citation type="submission" date="2013-01" db="EMBL/GenBank/DDBJ databases">
        <authorList>
            <person name="Fiebig A."/>
            <person name="Goeker M."/>
            <person name="Klenk H.-P.P."/>
        </authorList>
    </citation>
    <scope>NUCLEOTIDE SEQUENCE [LARGE SCALE GENOMIC DNA]</scope>
    <source>
        <strain evidence="2 3">DSM 24838</strain>
    </source>
</reference>
<dbReference type="RefSeq" id="WP_026198469.1">
    <property type="nucleotide sequence ID" value="NZ_KB902295.1"/>
</dbReference>
<dbReference type="EMBL" id="AONG01000010">
    <property type="protein sequence ID" value="KIQ69263.1"/>
    <property type="molecule type" value="Genomic_DNA"/>
</dbReference>
<feature type="region of interest" description="Disordered" evidence="1">
    <location>
        <begin position="237"/>
        <end position="273"/>
    </location>
</feature>
<feature type="compositionally biased region" description="Low complexity" evidence="1">
    <location>
        <begin position="239"/>
        <end position="251"/>
    </location>
</feature>
<comment type="caution">
    <text evidence="2">The sequence shown here is derived from an EMBL/GenBank/DDBJ whole genome shotgun (WGS) entry which is preliminary data.</text>
</comment>
<sequence>MPVQQLFYRSAIPVSPQRHGDVSVKTGHSFAFASRANSAPITAVEFGPAAGDHPIVFAGSGDDVFPAVILGTRDAENLSVDAAGQWKGSYIPAFVRRYPFVFTLDEERNQFTLLIDEEFEGVNKTGRGERLFDSDGEQTSYLKGILRFLQDFQAQFVRTQAFCRRLKELDLLTPMQAQFSLAEGEKRTLSGFLVVNREKLKALDPETVADLLAKDELECIFLHLSSMRHFSRMLERTQPAAATGSATPGPDDAADRPADRDAALDEVETAGNA</sequence>
<dbReference type="Pfam" id="PF07277">
    <property type="entry name" value="SapC"/>
    <property type="match status" value="1"/>
</dbReference>
<dbReference type="AlphaFoldDB" id="A0A0D0QE23"/>
<dbReference type="InterPro" id="IPR010836">
    <property type="entry name" value="SapC"/>
</dbReference>
<dbReference type="Proteomes" id="UP000035100">
    <property type="component" value="Unassembled WGS sequence"/>
</dbReference>
<organism evidence="2 3">
    <name type="scientific">Wenxinia marina DSM 24838</name>
    <dbReference type="NCBI Taxonomy" id="1123501"/>
    <lineage>
        <taxon>Bacteria</taxon>
        <taxon>Pseudomonadati</taxon>
        <taxon>Pseudomonadota</taxon>
        <taxon>Alphaproteobacteria</taxon>
        <taxon>Rhodobacterales</taxon>
        <taxon>Roseobacteraceae</taxon>
        <taxon>Wenxinia</taxon>
    </lineage>
</organism>
<evidence type="ECO:0000313" key="3">
    <source>
        <dbReference type="Proteomes" id="UP000035100"/>
    </source>
</evidence>
<dbReference type="STRING" id="1123501.Wenmar_02334"/>
<feature type="compositionally biased region" description="Basic and acidic residues" evidence="1">
    <location>
        <begin position="253"/>
        <end position="263"/>
    </location>
</feature>